<dbReference type="RefSeq" id="WP_136079754.1">
    <property type="nucleotide sequence ID" value="NZ_CAAHFG010000001.1"/>
</dbReference>
<name>A0A6C2U2Q2_PONDE</name>
<dbReference type="AlphaFoldDB" id="A0A6C2U2Q2"/>
<evidence type="ECO:0000313" key="2">
    <source>
        <dbReference type="Proteomes" id="UP000366872"/>
    </source>
</evidence>
<dbReference type="Proteomes" id="UP000366872">
    <property type="component" value="Unassembled WGS sequence"/>
</dbReference>
<accession>A0A6C2U2Q2</accession>
<evidence type="ECO:0000313" key="1">
    <source>
        <dbReference type="EMBL" id="VGO14260.1"/>
    </source>
</evidence>
<evidence type="ECO:0008006" key="3">
    <source>
        <dbReference type="Google" id="ProtNLM"/>
    </source>
</evidence>
<keyword evidence="2" id="KW-1185">Reference proteome</keyword>
<dbReference type="EMBL" id="CAAHFG010000001">
    <property type="protein sequence ID" value="VGO14260.1"/>
    <property type="molecule type" value="Genomic_DNA"/>
</dbReference>
<protein>
    <recommendedName>
        <fullName evidence="3">General secretion pathway protein M</fullName>
    </recommendedName>
</protein>
<sequence>MNLVNALSRVSARERTMLAALVLVGTLIWLSALWRNWEAVSVSHRKVRHELARQAVWLADADRFQRELDDTLAQLDPARTYDASELIALIDEMARKGGLKHDLGTPVTVEQEVFLQHTLKVSIKNAQLAKLIAFERGIGTNHPYAAIEDFTITANKADPRLLNARMTVTAYQLASEVDEMEPWYD</sequence>
<organism evidence="1 2">
    <name type="scientific">Pontiella desulfatans</name>
    <dbReference type="NCBI Taxonomy" id="2750659"/>
    <lineage>
        <taxon>Bacteria</taxon>
        <taxon>Pseudomonadati</taxon>
        <taxon>Kiritimatiellota</taxon>
        <taxon>Kiritimatiellia</taxon>
        <taxon>Kiritimatiellales</taxon>
        <taxon>Pontiellaceae</taxon>
        <taxon>Pontiella</taxon>
    </lineage>
</organism>
<reference evidence="1 2" key="1">
    <citation type="submission" date="2019-04" db="EMBL/GenBank/DDBJ databases">
        <authorList>
            <person name="Van Vliet M D."/>
        </authorList>
    </citation>
    <scope>NUCLEOTIDE SEQUENCE [LARGE SCALE GENOMIC DNA]</scope>
    <source>
        <strain evidence="1 2">F1</strain>
    </source>
</reference>
<gene>
    <name evidence="1" type="ORF">PDESU_02819</name>
</gene>
<proteinExistence type="predicted"/>